<keyword evidence="2" id="KW-1185">Reference proteome</keyword>
<sequence length="151" mass="15828">MHSNNDLPMTSVYRLLGAACLALAFSTGCGKSGGLDKVVVEGDVTYDGNPVQNGEIRFHPIEGTEGPVSGAPIVDGHYRAVAKGGVPVGKHSVQIEAYDTTGNGGSSEMVAGGRTGARVNYLPDKYHRTSELTVEITGDSSQTTEDFNLEK</sequence>
<dbReference type="EMBL" id="CP036278">
    <property type="protein sequence ID" value="QDU56989.1"/>
    <property type="molecule type" value="Genomic_DNA"/>
</dbReference>
<reference evidence="1 2" key="1">
    <citation type="submission" date="2019-02" db="EMBL/GenBank/DDBJ databases">
        <title>Deep-cultivation of Planctomycetes and their phenomic and genomic characterization uncovers novel biology.</title>
        <authorList>
            <person name="Wiegand S."/>
            <person name="Jogler M."/>
            <person name="Boedeker C."/>
            <person name="Pinto D."/>
            <person name="Vollmers J."/>
            <person name="Rivas-Marin E."/>
            <person name="Kohn T."/>
            <person name="Peeters S.H."/>
            <person name="Heuer A."/>
            <person name="Rast P."/>
            <person name="Oberbeckmann S."/>
            <person name="Bunk B."/>
            <person name="Jeske O."/>
            <person name="Meyerdierks A."/>
            <person name="Storesund J.E."/>
            <person name="Kallscheuer N."/>
            <person name="Luecker S."/>
            <person name="Lage O.M."/>
            <person name="Pohl T."/>
            <person name="Merkel B.J."/>
            <person name="Hornburger P."/>
            <person name="Mueller R.-W."/>
            <person name="Bruemmer F."/>
            <person name="Labrenz M."/>
            <person name="Spormann A.M."/>
            <person name="Op den Camp H."/>
            <person name="Overmann J."/>
            <person name="Amann R."/>
            <person name="Jetten M.S.M."/>
            <person name="Mascher T."/>
            <person name="Medema M.H."/>
            <person name="Devos D.P."/>
            <person name="Kaster A.-K."/>
            <person name="Ovreas L."/>
            <person name="Rohde M."/>
            <person name="Galperin M.Y."/>
            <person name="Jogler C."/>
        </authorList>
    </citation>
    <scope>NUCLEOTIDE SEQUENCE [LARGE SCALE GENOMIC DNA]</scope>
    <source>
        <strain evidence="1 2">Pan181</strain>
    </source>
</reference>
<dbReference type="Proteomes" id="UP000315750">
    <property type="component" value="Chromosome"/>
</dbReference>
<protein>
    <recommendedName>
        <fullName evidence="3">Carboxypeptidase regulatory-like domain-containing protein</fullName>
    </recommendedName>
</protein>
<name>A0A518AQJ4_9BACT</name>
<dbReference type="AlphaFoldDB" id="A0A518AQJ4"/>
<accession>A0A518AQJ4</accession>
<evidence type="ECO:0008006" key="3">
    <source>
        <dbReference type="Google" id="ProtNLM"/>
    </source>
</evidence>
<evidence type="ECO:0000313" key="1">
    <source>
        <dbReference type="EMBL" id="QDU56989.1"/>
    </source>
</evidence>
<dbReference type="KEGG" id="amuc:Pan181_32010"/>
<organism evidence="1 2">
    <name type="scientific">Aeoliella mucimassa</name>
    <dbReference type="NCBI Taxonomy" id="2527972"/>
    <lineage>
        <taxon>Bacteria</taxon>
        <taxon>Pseudomonadati</taxon>
        <taxon>Planctomycetota</taxon>
        <taxon>Planctomycetia</taxon>
        <taxon>Pirellulales</taxon>
        <taxon>Lacipirellulaceae</taxon>
        <taxon>Aeoliella</taxon>
    </lineage>
</organism>
<evidence type="ECO:0000313" key="2">
    <source>
        <dbReference type="Proteomes" id="UP000315750"/>
    </source>
</evidence>
<gene>
    <name evidence="1" type="ORF">Pan181_32010</name>
</gene>
<proteinExistence type="predicted"/>